<dbReference type="Pfam" id="PF02518">
    <property type="entry name" value="HATPase_c"/>
    <property type="match status" value="1"/>
</dbReference>
<protein>
    <recommendedName>
        <fullName evidence="2">histidine kinase</fullName>
        <ecNumber evidence="2">2.7.13.3</ecNumber>
    </recommendedName>
</protein>
<dbReference type="InterPro" id="IPR011622">
    <property type="entry name" value="7TMR_DISM_rcpt_extracell_dom2"/>
</dbReference>
<feature type="transmembrane region" description="Helical" evidence="5">
    <location>
        <begin position="171"/>
        <end position="195"/>
    </location>
</feature>
<feature type="signal peptide" evidence="6">
    <location>
        <begin position="1"/>
        <end position="20"/>
    </location>
</feature>
<dbReference type="Gene3D" id="3.30.565.10">
    <property type="entry name" value="Histidine kinase-like ATPase, C-terminal domain"/>
    <property type="match status" value="1"/>
</dbReference>
<proteinExistence type="predicted"/>
<feature type="transmembrane region" description="Helical" evidence="5">
    <location>
        <begin position="320"/>
        <end position="341"/>
    </location>
</feature>
<keyword evidence="5" id="KW-1133">Transmembrane helix</keyword>
<keyword evidence="5" id="KW-0472">Membrane</keyword>
<evidence type="ECO:0000256" key="3">
    <source>
        <dbReference type="ARBA" id="ARBA00022679"/>
    </source>
</evidence>
<evidence type="ECO:0000256" key="1">
    <source>
        <dbReference type="ARBA" id="ARBA00000085"/>
    </source>
</evidence>
<gene>
    <name evidence="8" type="ORF">G7026_12300</name>
</gene>
<evidence type="ECO:0000313" key="8">
    <source>
        <dbReference type="EMBL" id="MBA1274139.1"/>
    </source>
</evidence>
<feature type="transmembrane region" description="Helical" evidence="5">
    <location>
        <begin position="235"/>
        <end position="257"/>
    </location>
</feature>
<evidence type="ECO:0000256" key="6">
    <source>
        <dbReference type="SAM" id="SignalP"/>
    </source>
</evidence>
<dbReference type="RefSeq" id="WP_181071153.1">
    <property type="nucleotide sequence ID" value="NZ_JAAMRF010000005.1"/>
</dbReference>
<feature type="chain" id="PRO_5046618353" description="histidine kinase" evidence="6">
    <location>
        <begin position="21"/>
        <end position="651"/>
    </location>
</feature>
<feature type="transmembrane region" description="Helical" evidence="5">
    <location>
        <begin position="353"/>
        <end position="373"/>
    </location>
</feature>
<keyword evidence="6" id="KW-0732">Signal</keyword>
<dbReference type="PANTHER" id="PTHR43047">
    <property type="entry name" value="TWO-COMPONENT HISTIDINE PROTEIN KINASE"/>
    <property type="match status" value="1"/>
</dbReference>
<dbReference type="SUPFAM" id="SSF47384">
    <property type="entry name" value="Homodimeric domain of signal transducing histidine kinase"/>
    <property type="match status" value="1"/>
</dbReference>
<dbReference type="SUPFAM" id="SSF55874">
    <property type="entry name" value="ATPase domain of HSP90 chaperone/DNA topoisomerase II/histidine kinase"/>
    <property type="match status" value="1"/>
</dbReference>
<dbReference type="Gene3D" id="2.60.40.2380">
    <property type="match status" value="1"/>
</dbReference>
<comment type="catalytic activity">
    <reaction evidence="1">
        <text>ATP + protein L-histidine = ADP + protein N-phospho-L-histidine.</text>
        <dbReference type="EC" id="2.7.13.3"/>
    </reaction>
</comment>
<feature type="transmembrane region" description="Helical" evidence="5">
    <location>
        <begin position="296"/>
        <end position="314"/>
    </location>
</feature>
<dbReference type="InterPro" id="IPR036890">
    <property type="entry name" value="HATPase_C_sf"/>
</dbReference>
<dbReference type="InterPro" id="IPR003594">
    <property type="entry name" value="HATPase_dom"/>
</dbReference>
<organism evidence="8 9">
    <name type="scientific">Stutzerimonas azotifigens</name>
    <dbReference type="NCBI Taxonomy" id="291995"/>
    <lineage>
        <taxon>Bacteria</taxon>
        <taxon>Pseudomonadati</taxon>
        <taxon>Pseudomonadota</taxon>
        <taxon>Gammaproteobacteria</taxon>
        <taxon>Pseudomonadales</taxon>
        <taxon>Pseudomonadaceae</taxon>
        <taxon>Stutzerimonas</taxon>
    </lineage>
</organism>
<evidence type="ECO:0000256" key="4">
    <source>
        <dbReference type="ARBA" id="ARBA00022777"/>
    </source>
</evidence>
<feature type="transmembrane region" description="Helical" evidence="5">
    <location>
        <begin position="263"/>
        <end position="284"/>
    </location>
</feature>
<dbReference type="InterPro" id="IPR036097">
    <property type="entry name" value="HisK_dim/P_sf"/>
</dbReference>
<dbReference type="Proteomes" id="UP000786387">
    <property type="component" value="Unassembled WGS sequence"/>
</dbReference>
<evidence type="ECO:0000256" key="5">
    <source>
        <dbReference type="SAM" id="Phobius"/>
    </source>
</evidence>
<dbReference type="EC" id="2.7.13.3" evidence="2"/>
<sequence length="651" mass="73888">MMRRAVWLLLLLTWPTWGGADEREQQRPTALSVFEDRSGALGIDEVAALPEQAFRRLPERRFFREYTHSAFWFRVETVPASERDYRRWLSIGDPRLTDVAVYVPAERGWRRMQAGIVYPPEQWTVLARQPLFPVEPETKGQLFIRVAGDSLLVVEPLFWSEHELLTHRQRIAFADGLTLGIVLLVVPLSLVIGLIMRSPLLVVHAATVLGYIVLTCIVNGYLINWPALLPWTAHLRFLASVTSFAAVLTYLCVLLQVRQLPRVWVWIYGVAFTLFMLSSMWGLFVDYAVGRQAAEWVMRVVIYLLVPVTLLASWRRGLPLMWMAWAVPMLYMLQFLARYVFHADQIPWQSRQDFLSLSSTLPGVAVLTCTLITELYRSRARQRWAQAERGQRRLAARARLEATVARRTDQLDASLHARATLLSRLSQELRGPLLDIIDRARRLYAVASGDYPQRIERNAQRQLELIDELGALSDQDALPSPSLRAGSLHAFLRELAEEAELLAARQHNRFECGLGAAVPDEVLADFGRLRRVLINLLGNAAKFTHDGRIALSVDCIEHDERRVRLRFCVADTGIGVHLDDRANMQQPFIRGRNVGAIDGFGLGLDIVRQLLSSLGSALHLAEDQLPGSRFSFEVRLLLAERQDVAYGEAKP</sequence>
<name>A0ABR5Z1R7_9GAMM</name>
<comment type="caution">
    <text evidence="8">The sequence shown here is derived from an EMBL/GenBank/DDBJ whole genome shotgun (WGS) entry which is preliminary data.</text>
</comment>
<feature type="domain" description="Histidine kinase" evidence="7">
    <location>
        <begin position="424"/>
        <end position="638"/>
    </location>
</feature>
<dbReference type="InterPro" id="IPR005467">
    <property type="entry name" value="His_kinase_dom"/>
</dbReference>
<accession>A0ABR5Z1R7</accession>
<dbReference type="PANTHER" id="PTHR43047:SF64">
    <property type="entry name" value="HISTIDINE KINASE CONTAINING CHEY-HOMOLOGOUS RECEIVER DOMAIN AND PAS DOMAIN-RELATED"/>
    <property type="match status" value="1"/>
</dbReference>
<dbReference type="Pfam" id="PF07696">
    <property type="entry name" value="7TMR-DISMED2"/>
    <property type="match status" value="1"/>
</dbReference>
<reference evidence="8 9" key="1">
    <citation type="submission" date="2020-02" db="EMBL/GenBank/DDBJ databases">
        <title>Synteny-based analysis reveals conserved mechanism for high triclosan tolerance in Pseudomonas, as well as instances of horizontal transfer.</title>
        <authorList>
            <person name="Mcfarland A.G."/>
            <person name="Bertucci H.K."/>
            <person name="Litmann E."/>
            <person name="Shen J."/>
            <person name="Huttenhower C."/>
            <person name="Hartmann E.M."/>
        </authorList>
    </citation>
    <scope>NUCLEOTIDE SEQUENCE [LARGE SCALE GENOMIC DNA]</scope>
    <source>
        <strain evidence="8 9">115A1</strain>
    </source>
</reference>
<dbReference type="PROSITE" id="PS50109">
    <property type="entry name" value="HIS_KIN"/>
    <property type="match status" value="1"/>
</dbReference>
<keyword evidence="3" id="KW-0808">Transferase</keyword>
<dbReference type="SMART" id="SM00387">
    <property type="entry name" value="HATPase_c"/>
    <property type="match status" value="1"/>
</dbReference>
<keyword evidence="5" id="KW-0812">Transmembrane</keyword>
<evidence type="ECO:0000313" key="9">
    <source>
        <dbReference type="Proteomes" id="UP000786387"/>
    </source>
</evidence>
<evidence type="ECO:0000256" key="2">
    <source>
        <dbReference type="ARBA" id="ARBA00012438"/>
    </source>
</evidence>
<evidence type="ECO:0000259" key="7">
    <source>
        <dbReference type="PROSITE" id="PS50109"/>
    </source>
</evidence>
<dbReference type="GO" id="GO:0016301">
    <property type="term" value="F:kinase activity"/>
    <property type="evidence" value="ECO:0007669"/>
    <property type="project" value="UniProtKB-KW"/>
</dbReference>
<dbReference type="EMBL" id="JAAMRF010000005">
    <property type="protein sequence ID" value="MBA1274139.1"/>
    <property type="molecule type" value="Genomic_DNA"/>
</dbReference>
<keyword evidence="9" id="KW-1185">Reference proteome</keyword>
<dbReference type="Gene3D" id="1.10.287.130">
    <property type="match status" value="1"/>
</dbReference>
<feature type="transmembrane region" description="Helical" evidence="5">
    <location>
        <begin position="201"/>
        <end position="223"/>
    </location>
</feature>
<keyword evidence="4 8" id="KW-0418">Kinase</keyword>